<dbReference type="EMBL" id="WHVB01000027">
    <property type="protein sequence ID" value="KAF8469852.1"/>
    <property type="molecule type" value="Genomic_DNA"/>
</dbReference>
<evidence type="ECO:0000313" key="1">
    <source>
        <dbReference type="EMBL" id="KAF8469852.1"/>
    </source>
</evidence>
<keyword evidence="2" id="KW-1185">Reference proteome</keyword>
<dbReference type="AlphaFoldDB" id="A0A9P5JXF0"/>
<sequence length="117" mass="13177">MVWPVWAVVFPCGYCNDAVGLLLNHCLYLHSAAHGHRRGLGLRRACTGRRILRASRRRVARSCRERMDHQGQLAAMPSVMYMRRHETTGVSFYPANLDSLAMSSPFQAPFSSIMTAL</sequence>
<reference evidence="1" key="1">
    <citation type="submission" date="2019-10" db="EMBL/GenBank/DDBJ databases">
        <authorList>
            <consortium name="DOE Joint Genome Institute"/>
            <person name="Kuo A."/>
            <person name="Miyauchi S."/>
            <person name="Kiss E."/>
            <person name="Drula E."/>
            <person name="Kohler A."/>
            <person name="Sanchez-Garcia M."/>
            <person name="Andreopoulos B."/>
            <person name="Barry K.W."/>
            <person name="Bonito G."/>
            <person name="Buee M."/>
            <person name="Carver A."/>
            <person name="Chen C."/>
            <person name="Cichocki N."/>
            <person name="Clum A."/>
            <person name="Culley D."/>
            <person name="Crous P.W."/>
            <person name="Fauchery L."/>
            <person name="Girlanda M."/>
            <person name="Hayes R."/>
            <person name="Keri Z."/>
            <person name="LaButti K."/>
            <person name="Lipzen A."/>
            <person name="Lombard V."/>
            <person name="Magnuson J."/>
            <person name="Maillard F."/>
            <person name="Morin E."/>
            <person name="Murat C."/>
            <person name="Nolan M."/>
            <person name="Ohm R."/>
            <person name="Pangilinan J."/>
            <person name="Pereira M."/>
            <person name="Perotto S."/>
            <person name="Peter M."/>
            <person name="Riley R."/>
            <person name="Sitrit Y."/>
            <person name="Stielow B."/>
            <person name="Szollosi G."/>
            <person name="Zifcakova L."/>
            <person name="Stursova M."/>
            <person name="Spatafora J.W."/>
            <person name="Tedersoo L."/>
            <person name="Vaario L.-M."/>
            <person name="Yamada A."/>
            <person name="Yan M."/>
            <person name="Wang P."/>
            <person name="Xu J."/>
            <person name="Bruns T."/>
            <person name="Baldrian P."/>
            <person name="Vilgalys R."/>
            <person name="Henrissat B."/>
            <person name="Grigoriev I.V."/>
            <person name="Hibbett D."/>
            <person name="Nagy L.G."/>
            <person name="Martin F.M."/>
        </authorList>
    </citation>
    <scope>NUCLEOTIDE SEQUENCE</scope>
    <source>
        <strain evidence="1">Prilba</strain>
    </source>
</reference>
<comment type="caution">
    <text evidence="1">The sequence shown here is derived from an EMBL/GenBank/DDBJ whole genome shotgun (WGS) entry which is preliminary data.</text>
</comment>
<accession>A0A9P5JXF0</accession>
<proteinExistence type="predicted"/>
<name>A0A9P5JXF0_9AGAM</name>
<reference evidence="1" key="2">
    <citation type="journal article" date="2020" name="Nat. Commun.">
        <title>Large-scale genome sequencing of mycorrhizal fungi provides insights into the early evolution of symbiotic traits.</title>
        <authorList>
            <person name="Miyauchi S."/>
            <person name="Kiss E."/>
            <person name="Kuo A."/>
            <person name="Drula E."/>
            <person name="Kohler A."/>
            <person name="Sanchez-Garcia M."/>
            <person name="Morin E."/>
            <person name="Andreopoulos B."/>
            <person name="Barry K.W."/>
            <person name="Bonito G."/>
            <person name="Buee M."/>
            <person name="Carver A."/>
            <person name="Chen C."/>
            <person name="Cichocki N."/>
            <person name="Clum A."/>
            <person name="Culley D."/>
            <person name="Crous P.W."/>
            <person name="Fauchery L."/>
            <person name="Girlanda M."/>
            <person name="Hayes R.D."/>
            <person name="Keri Z."/>
            <person name="LaButti K."/>
            <person name="Lipzen A."/>
            <person name="Lombard V."/>
            <person name="Magnuson J."/>
            <person name="Maillard F."/>
            <person name="Murat C."/>
            <person name="Nolan M."/>
            <person name="Ohm R.A."/>
            <person name="Pangilinan J."/>
            <person name="Pereira M.F."/>
            <person name="Perotto S."/>
            <person name="Peter M."/>
            <person name="Pfister S."/>
            <person name="Riley R."/>
            <person name="Sitrit Y."/>
            <person name="Stielow J.B."/>
            <person name="Szollosi G."/>
            <person name="Zifcakova L."/>
            <person name="Stursova M."/>
            <person name="Spatafora J.W."/>
            <person name="Tedersoo L."/>
            <person name="Vaario L.M."/>
            <person name="Yamada A."/>
            <person name="Yan M."/>
            <person name="Wang P."/>
            <person name="Xu J."/>
            <person name="Bruns T."/>
            <person name="Baldrian P."/>
            <person name="Vilgalys R."/>
            <person name="Dunand C."/>
            <person name="Henrissat B."/>
            <person name="Grigoriev I.V."/>
            <person name="Hibbett D."/>
            <person name="Nagy L.G."/>
            <person name="Martin F.M."/>
        </authorList>
    </citation>
    <scope>NUCLEOTIDE SEQUENCE</scope>
    <source>
        <strain evidence="1">Prilba</strain>
    </source>
</reference>
<organism evidence="1 2">
    <name type="scientific">Russula ochroleuca</name>
    <dbReference type="NCBI Taxonomy" id="152965"/>
    <lineage>
        <taxon>Eukaryota</taxon>
        <taxon>Fungi</taxon>
        <taxon>Dikarya</taxon>
        <taxon>Basidiomycota</taxon>
        <taxon>Agaricomycotina</taxon>
        <taxon>Agaricomycetes</taxon>
        <taxon>Russulales</taxon>
        <taxon>Russulaceae</taxon>
        <taxon>Russula</taxon>
    </lineage>
</organism>
<evidence type="ECO:0000313" key="2">
    <source>
        <dbReference type="Proteomes" id="UP000759537"/>
    </source>
</evidence>
<gene>
    <name evidence="1" type="ORF">DFH94DRAFT_219866</name>
</gene>
<protein>
    <submittedName>
        <fullName evidence="1">Uncharacterized protein</fullName>
    </submittedName>
</protein>
<dbReference type="Proteomes" id="UP000759537">
    <property type="component" value="Unassembled WGS sequence"/>
</dbReference>